<comment type="caution">
    <text evidence="1">The sequence shown here is derived from an EMBL/GenBank/DDBJ whole genome shotgun (WGS) entry which is preliminary data.</text>
</comment>
<protein>
    <submittedName>
        <fullName evidence="1">Uncharacterized protein</fullName>
    </submittedName>
</protein>
<evidence type="ECO:0000313" key="2">
    <source>
        <dbReference type="Proteomes" id="UP000198430"/>
    </source>
</evidence>
<dbReference type="Proteomes" id="UP000198430">
    <property type="component" value="Unassembled WGS sequence"/>
</dbReference>
<proteinExistence type="predicted"/>
<keyword evidence="2" id="KW-1185">Reference proteome</keyword>
<sequence>MTALTISGKTYPDLLIPDDYQIVVNQLVPRNDEQVHLLRYQPADLPEEALGREHITVIYSDANGLYSYNALTQPLSGPMPSEQEAWSIAEKLWQEVAPKYRERLEQLDTLKGQERTYVDADAKAVTIPLMWAKYANTVDEGSYEWIGLGPKGHLVEFERYNFWDYAAGRQKTEMWYGDDWVRARRGLGPQLQAPLPLA</sequence>
<organism evidence="1 2">
    <name type="scientific">Secundilactobacillus pentosiphilus</name>
    <dbReference type="NCBI Taxonomy" id="1714682"/>
    <lineage>
        <taxon>Bacteria</taxon>
        <taxon>Bacillati</taxon>
        <taxon>Bacillota</taxon>
        <taxon>Bacilli</taxon>
        <taxon>Lactobacillales</taxon>
        <taxon>Lactobacillaceae</taxon>
        <taxon>Secundilactobacillus</taxon>
    </lineage>
</organism>
<name>A0A1Z5IQ93_9LACO</name>
<accession>A0A1Z5IQ93</accession>
<dbReference type="EMBL" id="BCMH01000010">
    <property type="protein sequence ID" value="GAX03935.1"/>
    <property type="molecule type" value="Genomic_DNA"/>
</dbReference>
<reference evidence="1 2" key="1">
    <citation type="submission" date="2015-11" db="EMBL/GenBank/DDBJ databases">
        <title>Draft genome sequences of new species of the genus Lactobacillus isolated from orchardgrass silage.</title>
        <authorList>
            <person name="Tohno M."/>
            <person name="Tanizawa Y."/>
            <person name="Arita M."/>
        </authorList>
    </citation>
    <scope>NUCLEOTIDE SEQUENCE [LARGE SCALE GENOMIC DNA]</scope>
    <source>
        <strain evidence="1 2">IWT140</strain>
    </source>
</reference>
<dbReference type="RefSeq" id="WP_089088893.1">
    <property type="nucleotide sequence ID" value="NZ_BCMH01000010.1"/>
</dbReference>
<evidence type="ECO:0000313" key="1">
    <source>
        <dbReference type="EMBL" id="GAX03935.1"/>
    </source>
</evidence>
<gene>
    <name evidence="1" type="ORF">IWT140_01569</name>
</gene>
<dbReference type="AlphaFoldDB" id="A0A1Z5IQ93"/>